<dbReference type="GO" id="GO:0005886">
    <property type="term" value="C:plasma membrane"/>
    <property type="evidence" value="ECO:0007669"/>
    <property type="project" value="UniProtKB-SubCell"/>
</dbReference>
<evidence type="ECO:0000313" key="7">
    <source>
        <dbReference type="EMBL" id="MDO6673381.1"/>
    </source>
</evidence>
<sequence>MALIKGFCILLLCQFLGEVTGRALLLPVPGPVLGMLFLLLGLMLRGRLRKRLLPAPDREGEGVLRVDESADRDFGQRQLARALLRERVPASLRLASNGLLSHLSLLFVPAGVGVMVHFELIARDLTAIAITLVASIAATQFVTAWLLQRLIDRGSTTPSGAGGKSPSADEVSS</sequence>
<evidence type="ECO:0000256" key="5">
    <source>
        <dbReference type="ARBA" id="ARBA00023136"/>
    </source>
</evidence>
<evidence type="ECO:0000256" key="2">
    <source>
        <dbReference type="ARBA" id="ARBA00022475"/>
    </source>
</evidence>
<keyword evidence="4 6" id="KW-1133">Transmembrane helix</keyword>
<dbReference type="PANTHER" id="PTHR33931">
    <property type="entry name" value="HOLIN-LIKE PROTEIN CIDA-RELATED"/>
    <property type="match status" value="1"/>
</dbReference>
<evidence type="ECO:0000256" key="6">
    <source>
        <dbReference type="SAM" id="Phobius"/>
    </source>
</evidence>
<feature type="transmembrane region" description="Helical" evidence="6">
    <location>
        <begin position="31"/>
        <end position="48"/>
    </location>
</feature>
<protein>
    <submittedName>
        <fullName evidence="7">CidA/LrgA family protein</fullName>
    </submittedName>
</protein>
<keyword evidence="2" id="KW-1003">Cell membrane</keyword>
<evidence type="ECO:0000256" key="3">
    <source>
        <dbReference type="ARBA" id="ARBA00022692"/>
    </source>
</evidence>
<dbReference type="EMBL" id="JAUORK010000024">
    <property type="protein sequence ID" value="MDO6673381.1"/>
    <property type="molecule type" value="Genomic_DNA"/>
</dbReference>
<evidence type="ECO:0000256" key="1">
    <source>
        <dbReference type="ARBA" id="ARBA00004651"/>
    </source>
</evidence>
<dbReference type="InterPro" id="IPR005538">
    <property type="entry name" value="LrgA/CidA"/>
</dbReference>
<evidence type="ECO:0000313" key="8">
    <source>
        <dbReference type="Proteomes" id="UP001170481"/>
    </source>
</evidence>
<dbReference type="RefSeq" id="WP_303595061.1">
    <property type="nucleotide sequence ID" value="NZ_JAUORK010000024.1"/>
</dbReference>
<keyword evidence="5 6" id="KW-0472">Membrane</keyword>
<organism evidence="7 8">
    <name type="scientific">Cobetia amphilecti</name>
    <dbReference type="NCBI Taxonomy" id="1055104"/>
    <lineage>
        <taxon>Bacteria</taxon>
        <taxon>Pseudomonadati</taxon>
        <taxon>Pseudomonadota</taxon>
        <taxon>Gammaproteobacteria</taxon>
        <taxon>Oceanospirillales</taxon>
        <taxon>Halomonadaceae</taxon>
        <taxon>Cobetia</taxon>
    </lineage>
</organism>
<name>A0AAP4U1T9_9GAMM</name>
<reference evidence="7" key="1">
    <citation type="submission" date="2023-07" db="EMBL/GenBank/DDBJ databases">
        <title>Genome content predicts the carbon catabolic preferences of heterotrophic bacteria.</title>
        <authorList>
            <person name="Gralka M."/>
        </authorList>
    </citation>
    <scope>NUCLEOTIDE SEQUENCE</scope>
    <source>
        <strain evidence="7">C2R13</strain>
    </source>
</reference>
<dbReference type="Pfam" id="PF03788">
    <property type="entry name" value="LrgA"/>
    <property type="match status" value="1"/>
</dbReference>
<feature type="transmembrane region" description="Helical" evidence="6">
    <location>
        <begin position="99"/>
        <end position="121"/>
    </location>
</feature>
<dbReference type="AlphaFoldDB" id="A0AAP4U1T9"/>
<proteinExistence type="predicted"/>
<keyword evidence="3 6" id="KW-0812">Transmembrane</keyword>
<gene>
    <name evidence="7" type="ORF">Q4535_14805</name>
</gene>
<comment type="caution">
    <text evidence="7">The sequence shown here is derived from an EMBL/GenBank/DDBJ whole genome shotgun (WGS) entry which is preliminary data.</text>
</comment>
<evidence type="ECO:0000256" key="4">
    <source>
        <dbReference type="ARBA" id="ARBA00022989"/>
    </source>
</evidence>
<dbReference type="Proteomes" id="UP001170481">
    <property type="component" value="Unassembled WGS sequence"/>
</dbReference>
<comment type="subcellular location">
    <subcellularLocation>
        <location evidence="1">Cell membrane</location>
        <topology evidence="1">Multi-pass membrane protein</topology>
    </subcellularLocation>
</comment>
<dbReference type="PANTHER" id="PTHR33931:SF2">
    <property type="entry name" value="HOLIN-LIKE PROTEIN CIDA"/>
    <property type="match status" value="1"/>
</dbReference>
<feature type="transmembrane region" description="Helical" evidence="6">
    <location>
        <begin position="127"/>
        <end position="147"/>
    </location>
</feature>
<accession>A0AAP4U1T9</accession>